<sequence>MDYFDQLQYIAKVDKNDKVIGKIERWQAHKKGILHRGFTLAVFYKNKIVLQHRKHPVFDGVFDATISSHQIFENEKLEDDISAIYKTLDREWNIGEENLDAKPKYVGKIYYQATDPRSDFKEHEICRIFSCSLKNLKLPNFEFAYGLIVKPLNEIKNPKNPLYPLLAPWVIKAFPQISGSAAS</sequence>
<reference evidence="1 2" key="1">
    <citation type="journal article" date="2016" name="Nat. Commun.">
        <title>Thousands of microbial genomes shed light on interconnected biogeochemical processes in an aquifer system.</title>
        <authorList>
            <person name="Anantharaman K."/>
            <person name="Brown C.T."/>
            <person name="Hug L.A."/>
            <person name="Sharon I."/>
            <person name="Castelle C.J."/>
            <person name="Probst A.J."/>
            <person name="Thomas B.C."/>
            <person name="Singh A."/>
            <person name="Wilkins M.J."/>
            <person name="Karaoz U."/>
            <person name="Brodie E.L."/>
            <person name="Williams K.H."/>
            <person name="Hubbard S.S."/>
            <person name="Banfield J.F."/>
        </authorList>
    </citation>
    <scope>NUCLEOTIDE SEQUENCE [LARGE SCALE GENOMIC DNA]</scope>
</reference>
<dbReference type="EMBL" id="MGAL01000033">
    <property type="protein sequence ID" value="OGK47391.1"/>
    <property type="molecule type" value="Genomic_DNA"/>
</dbReference>
<dbReference type="InterPro" id="IPR015797">
    <property type="entry name" value="NUDIX_hydrolase-like_dom_sf"/>
</dbReference>
<accession>A0A1F7IVK5</accession>
<dbReference type="AlphaFoldDB" id="A0A1F7IVK5"/>
<comment type="caution">
    <text evidence="1">The sequence shown here is derived from an EMBL/GenBank/DDBJ whole genome shotgun (WGS) entry which is preliminary data.</text>
</comment>
<gene>
    <name evidence="1" type="ORF">A3A93_02855</name>
</gene>
<organism evidence="1 2">
    <name type="scientific">Candidatus Roizmanbacteria bacterium RIFCSPLOWO2_01_FULL_38_12</name>
    <dbReference type="NCBI Taxonomy" id="1802061"/>
    <lineage>
        <taxon>Bacteria</taxon>
        <taxon>Candidatus Roizmaniibacteriota</taxon>
    </lineage>
</organism>
<evidence type="ECO:0000313" key="2">
    <source>
        <dbReference type="Proteomes" id="UP000177141"/>
    </source>
</evidence>
<evidence type="ECO:0008006" key="3">
    <source>
        <dbReference type="Google" id="ProtNLM"/>
    </source>
</evidence>
<evidence type="ECO:0000313" key="1">
    <source>
        <dbReference type="EMBL" id="OGK47391.1"/>
    </source>
</evidence>
<name>A0A1F7IVK5_9BACT</name>
<dbReference type="Proteomes" id="UP000177141">
    <property type="component" value="Unassembled WGS sequence"/>
</dbReference>
<dbReference type="SUPFAM" id="SSF55811">
    <property type="entry name" value="Nudix"/>
    <property type="match status" value="1"/>
</dbReference>
<protein>
    <recommendedName>
        <fullName evidence="3">Nudix hydrolase domain-containing protein</fullName>
    </recommendedName>
</protein>
<dbReference type="STRING" id="1802061.A3A93_02855"/>
<dbReference type="Gene3D" id="3.90.79.10">
    <property type="entry name" value="Nucleoside Triphosphate Pyrophosphohydrolase"/>
    <property type="match status" value="1"/>
</dbReference>
<proteinExistence type="predicted"/>